<dbReference type="InterPro" id="IPR000424">
    <property type="entry name" value="Primosome_PriB/ssb"/>
</dbReference>
<dbReference type="HAMAP" id="MF_00984">
    <property type="entry name" value="SSB"/>
    <property type="match status" value="1"/>
</dbReference>
<comment type="subunit">
    <text evidence="2">Homotetramer.</text>
</comment>
<comment type="caution">
    <text evidence="4">The sequence shown here is derived from an EMBL/GenBank/DDBJ whole genome shotgun (WGS) entry which is preliminary data.</text>
</comment>
<evidence type="ECO:0000256" key="1">
    <source>
        <dbReference type="ARBA" id="ARBA00023125"/>
    </source>
</evidence>
<dbReference type="AlphaFoldDB" id="A0A4Q0NNL6"/>
<dbReference type="PANTHER" id="PTHR10302">
    <property type="entry name" value="SINGLE-STRANDED DNA-BINDING PROTEIN"/>
    <property type="match status" value="1"/>
</dbReference>
<dbReference type="PROSITE" id="PS50935">
    <property type="entry name" value="SSB"/>
    <property type="match status" value="1"/>
</dbReference>
<evidence type="ECO:0000313" key="5">
    <source>
        <dbReference type="Proteomes" id="UP000289821"/>
    </source>
</evidence>
<dbReference type="CDD" id="cd04496">
    <property type="entry name" value="SSB_OBF"/>
    <property type="match status" value="1"/>
</dbReference>
<dbReference type="Gene3D" id="2.40.50.140">
    <property type="entry name" value="Nucleic acid-binding proteins"/>
    <property type="match status" value="1"/>
</dbReference>
<evidence type="ECO:0000256" key="3">
    <source>
        <dbReference type="RuleBase" id="RU000524"/>
    </source>
</evidence>
<dbReference type="SUPFAM" id="SSF50249">
    <property type="entry name" value="Nucleic acid-binding proteins"/>
    <property type="match status" value="1"/>
</dbReference>
<dbReference type="PANTHER" id="PTHR10302:SF0">
    <property type="entry name" value="SINGLE-STRANDED DNA-BINDING PROTEIN, MITOCHONDRIAL"/>
    <property type="match status" value="1"/>
</dbReference>
<name>A0A4Q0NNL6_9FLAO</name>
<protein>
    <recommendedName>
        <fullName evidence="2 3">Single-stranded DNA-binding protein</fullName>
        <shortName evidence="2">SSB</shortName>
    </recommendedName>
</protein>
<keyword evidence="1 2" id="KW-0238">DNA-binding</keyword>
<dbReference type="EMBL" id="QOVI01000010">
    <property type="protein sequence ID" value="RXG11558.1"/>
    <property type="molecule type" value="Genomic_DNA"/>
</dbReference>
<accession>A0A4Q0NNL6</accession>
<keyword evidence="5" id="KW-1185">Reference proteome</keyword>
<dbReference type="Pfam" id="PF00436">
    <property type="entry name" value="SSB"/>
    <property type="match status" value="1"/>
</dbReference>
<sequence>MYQQQKKVTAIGTNGSKSKMNLMKSVQNITKEAGSKKHKTKKENAQDNISKSFFKSIKAKCLKGLGSIFNHLNFRVMSTLRNQVQLIGNVGQEPTLTTLESGKKVVRFSLATNEFYKNTKGEKTQDTQWHTVVAWGKTAELIENYVPKGKELALTGKLKSRSYVDSAGLKRNVTEVEASEIVLLGSKSE</sequence>
<dbReference type="GO" id="GO:0003697">
    <property type="term" value="F:single-stranded DNA binding"/>
    <property type="evidence" value="ECO:0007669"/>
    <property type="project" value="UniProtKB-UniRule"/>
</dbReference>
<evidence type="ECO:0000313" key="4">
    <source>
        <dbReference type="EMBL" id="RXG11558.1"/>
    </source>
</evidence>
<dbReference type="NCBIfam" id="TIGR00621">
    <property type="entry name" value="ssb"/>
    <property type="match status" value="1"/>
</dbReference>
<evidence type="ECO:0000256" key="2">
    <source>
        <dbReference type="HAMAP-Rule" id="MF_00984"/>
    </source>
</evidence>
<comment type="caution">
    <text evidence="2">Lacks conserved residue(s) required for the propagation of feature annotation.</text>
</comment>
<gene>
    <name evidence="4" type="ORF">DSM04_11050</name>
</gene>
<dbReference type="Proteomes" id="UP000289821">
    <property type="component" value="Unassembled WGS sequence"/>
</dbReference>
<organism evidence="4 5">
    <name type="scientific">Leeuwenhoekiella aestuarii</name>
    <dbReference type="NCBI Taxonomy" id="2249426"/>
    <lineage>
        <taxon>Bacteria</taxon>
        <taxon>Pseudomonadati</taxon>
        <taxon>Bacteroidota</taxon>
        <taxon>Flavobacteriia</taxon>
        <taxon>Flavobacteriales</taxon>
        <taxon>Flavobacteriaceae</taxon>
        <taxon>Leeuwenhoekiella</taxon>
    </lineage>
</organism>
<dbReference type="GO" id="GO:0006260">
    <property type="term" value="P:DNA replication"/>
    <property type="evidence" value="ECO:0007669"/>
    <property type="project" value="InterPro"/>
</dbReference>
<proteinExistence type="inferred from homology"/>
<reference evidence="4 5" key="1">
    <citation type="submission" date="2018-07" db="EMBL/GenBank/DDBJ databases">
        <title>Leeuwenhoekiella genomics.</title>
        <authorList>
            <person name="Tahon G."/>
            <person name="Willems A."/>
        </authorList>
    </citation>
    <scope>NUCLEOTIDE SEQUENCE [LARGE SCALE GENOMIC DNA]</scope>
    <source>
        <strain evidence="4 5">R-50232</strain>
    </source>
</reference>
<dbReference type="InterPro" id="IPR012340">
    <property type="entry name" value="NA-bd_OB-fold"/>
</dbReference>
<dbReference type="GO" id="GO:0009295">
    <property type="term" value="C:nucleoid"/>
    <property type="evidence" value="ECO:0007669"/>
    <property type="project" value="TreeGrafter"/>
</dbReference>
<dbReference type="InterPro" id="IPR011344">
    <property type="entry name" value="ssDNA-bd"/>
</dbReference>